<sequence>MEKFDVVVVGAGISGCATAYSLAKAGATVAVIDRFGPAAMASGWTLAGVRQSGRDPAELPMAMKAVAIWQTLHEELGGPTHYTRGGNLRLARNEAEYEQIKALVESQKAQGLDLDFLPDNATVRNIAPAISEKILGASYCPTDGHADPQATSAAYIGALRRLGVVLFMGEPVQAIDVEGGKVCGVSTASRKLAADRVVLTAGLFGNELLKPHGLSVPVESPMVAVIRTVPVLRILDQVIGVSGGDWAGRQEVTGRLRITSGALAWNGEMATIETASGTRPVVRPPLSSLREVIEKLGQLLPGLENTPIEEFWAGILDLTPDALPVLDYAPGIEGLVVGMGFSGHGFCLGPVTGQILCDLVCGRRPNEDLTAFKFDRFDGIRHSASLELHG</sequence>
<feature type="domain" description="FAD dependent oxidoreductase" evidence="2">
    <location>
        <begin position="5"/>
        <end position="359"/>
    </location>
</feature>
<dbReference type="InterPro" id="IPR036188">
    <property type="entry name" value="FAD/NAD-bd_sf"/>
</dbReference>
<dbReference type="RefSeq" id="WP_167836750.1">
    <property type="nucleotide sequence ID" value="NZ_CP099968.1"/>
</dbReference>
<keyword evidence="4" id="KW-1185">Reference proteome</keyword>
<dbReference type="EMBL" id="CP099968">
    <property type="protein sequence ID" value="UWL61888.1"/>
    <property type="molecule type" value="Genomic_DNA"/>
</dbReference>
<dbReference type="Pfam" id="PF01266">
    <property type="entry name" value="DAO"/>
    <property type="match status" value="1"/>
</dbReference>
<evidence type="ECO:0000313" key="4">
    <source>
        <dbReference type="Proteomes" id="UP001058739"/>
    </source>
</evidence>
<name>A0ABY5UEV8_9HYPH</name>
<accession>A0ABY5UEV8</accession>
<dbReference type="SUPFAM" id="SSF51905">
    <property type="entry name" value="FAD/NAD(P)-binding domain"/>
    <property type="match status" value="1"/>
</dbReference>
<evidence type="ECO:0000256" key="1">
    <source>
        <dbReference type="ARBA" id="ARBA00023002"/>
    </source>
</evidence>
<dbReference type="PROSITE" id="PS51257">
    <property type="entry name" value="PROKAR_LIPOPROTEIN"/>
    <property type="match status" value="1"/>
</dbReference>
<dbReference type="Gene3D" id="3.30.9.10">
    <property type="entry name" value="D-Amino Acid Oxidase, subunit A, domain 2"/>
    <property type="match status" value="1"/>
</dbReference>
<evidence type="ECO:0000259" key="2">
    <source>
        <dbReference type="Pfam" id="PF01266"/>
    </source>
</evidence>
<reference evidence="3" key="1">
    <citation type="submission" date="2022-06" db="EMBL/GenBank/DDBJ databases">
        <title>Complete Genome Sequence of Deoxynivalenol-bioadsorption Ochrobactrum pseudintermedium ASAG-D25.</title>
        <authorList>
            <person name="Wang N."/>
        </authorList>
    </citation>
    <scope>NUCLEOTIDE SEQUENCE</scope>
    <source>
        <strain evidence="3">ASAG-D25</strain>
    </source>
</reference>
<protein>
    <submittedName>
        <fullName evidence="3">FAD-binding oxidoreductase</fullName>
    </submittedName>
</protein>
<dbReference type="PANTHER" id="PTHR13847">
    <property type="entry name" value="SARCOSINE DEHYDROGENASE-RELATED"/>
    <property type="match status" value="1"/>
</dbReference>
<dbReference type="Gene3D" id="3.50.50.60">
    <property type="entry name" value="FAD/NAD(P)-binding domain"/>
    <property type="match status" value="1"/>
</dbReference>
<proteinExistence type="predicted"/>
<keyword evidence="1" id="KW-0560">Oxidoreductase</keyword>
<dbReference type="InterPro" id="IPR006076">
    <property type="entry name" value="FAD-dep_OxRdtase"/>
</dbReference>
<dbReference type="Proteomes" id="UP001058739">
    <property type="component" value="Chromosome 02"/>
</dbReference>
<gene>
    <name evidence="3" type="ORF">NIK97_18615</name>
</gene>
<organism evidence="3 4">
    <name type="scientific">Brucella pseudintermedia</name>
    <dbReference type="NCBI Taxonomy" id="370111"/>
    <lineage>
        <taxon>Bacteria</taxon>
        <taxon>Pseudomonadati</taxon>
        <taxon>Pseudomonadota</taxon>
        <taxon>Alphaproteobacteria</taxon>
        <taxon>Hyphomicrobiales</taxon>
        <taxon>Brucellaceae</taxon>
        <taxon>Brucella/Ochrobactrum group</taxon>
        <taxon>Brucella</taxon>
    </lineage>
</organism>
<evidence type="ECO:0000313" key="3">
    <source>
        <dbReference type="EMBL" id="UWL61888.1"/>
    </source>
</evidence>